<dbReference type="AlphaFoldDB" id="K1XZV8"/>
<reference evidence="1" key="1">
    <citation type="journal article" date="2012" name="Science">
        <title>Fermentation, hydrogen, and sulfur metabolism in multiple uncultivated bacterial phyla.</title>
        <authorList>
            <person name="Wrighton K.C."/>
            <person name="Thomas B.C."/>
            <person name="Sharon I."/>
            <person name="Miller C.S."/>
            <person name="Castelle C.J."/>
            <person name="VerBerkmoes N.C."/>
            <person name="Wilkins M.J."/>
            <person name="Hettich R.L."/>
            <person name="Lipton M.S."/>
            <person name="Williams K.H."/>
            <person name="Long P.E."/>
            <person name="Banfield J.F."/>
        </authorList>
    </citation>
    <scope>NUCLEOTIDE SEQUENCE [LARGE SCALE GENOMIC DNA]</scope>
</reference>
<evidence type="ECO:0000313" key="1">
    <source>
        <dbReference type="EMBL" id="EKD30496.1"/>
    </source>
</evidence>
<proteinExistence type="predicted"/>
<accession>K1XZV8</accession>
<name>K1XZV8_9BACT</name>
<sequence>MSKIVPIDSLNITPSEWVVLSPAITRIVEKTHQWALSELERFQSSQTNPFLYYLWWVNASIASILGKQADPADFSRIISLKKRFREQETADDYHAQETWKKAEIIPINWKITKNIPFEKAA</sequence>
<protein>
    <submittedName>
        <fullName evidence="1">Uncharacterized protein</fullName>
    </submittedName>
</protein>
<organism evidence="1">
    <name type="scientific">uncultured bacterium</name>
    <name type="common">gcode 4</name>
    <dbReference type="NCBI Taxonomy" id="1234023"/>
    <lineage>
        <taxon>Bacteria</taxon>
        <taxon>environmental samples</taxon>
    </lineage>
</organism>
<gene>
    <name evidence="1" type="ORF">ACD_78C00034G0004</name>
</gene>
<comment type="caution">
    <text evidence="1">The sequence shown here is derived from an EMBL/GenBank/DDBJ whole genome shotgun (WGS) entry which is preliminary data.</text>
</comment>
<dbReference type="EMBL" id="AMFJ01034034">
    <property type="protein sequence ID" value="EKD30496.1"/>
    <property type="molecule type" value="Genomic_DNA"/>
</dbReference>